<dbReference type="SMART" id="SM00448">
    <property type="entry name" value="REC"/>
    <property type="match status" value="1"/>
</dbReference>
<reference evidence="5" key="1">
    <citation type="submission" date="2023-01" db="EMBL/GenBank/DDBJ databases">
        <title>The genome sequence of Kordiimonadaceae bacterium 6D33.</title>
        <authorList>
            <person name="Liu Y."/>
        </authorList>
    </citation>
    <scope>NUCLEOTIDE SEQUENCE</scope>
    <source>
        <strain evidence="5">6D33</strain>
    </source>
</reference>
<dbReference type="InterPro" id="IPR001789">
    <property type="entry name" value="Sig_transdc_resp-reg_receiver"/>
</dbReference>
<dbReference type="AlphaFoldDB" id="A0AAF0BMR3"/>
<evidence type="ECO:0000256" key="3">
    <source>
        <dbReference type="SAM" id="MobiDB-lite"/>
    </source>
</evidence>
<feature type="modified residue" description="4-aspartylphosphate" evidence="2">
    <location>
        <position position="75"/>
    </location>
</feature>
<dbReference type="SUPFAM" id="SSF52172">
    <property type="entry name" value="CheY-like"/>
    <property type="match status" value="1"/>
</dbReference>
<keyword evidence="1 2" id="KW-0597">Phosphoprotein</keyword>
<dbReference type="Proteomes" id="UP001217500">
    <property type="component" value="Chromosome"/>
</dbReference>
<dbReference type="EMBL" id="CP116805">
    <property type="protein sequence ID" value="WCL54841.1"/>
    <property type="molecule type" value="Genomic_DNA"/>
</dbReference>
<feature type="domain" description="Response regulatory" evidence="4">
    <location>
        <begin position="25"/>
        <end position="144"/>
    </location>
</feature>
<name>A0AAF0BMR3_9PROT</name>
<dbReference type="GO" id="GO:0000160">
    <property type="term" value="P:phosphorelay signal transduction system"/>
    <property type="evidence" value="ECO:0007669"/>
    <property type="project" value="InterPro"/>
</dbReference>
<dbReference type="PANTHER" id="PTHR44591">
    <property type="entry name" value="STRESS RESPONSE REGULATOR PROTEIN 1"/>
    <property type="match status" value="1"/>
</dbReference>
<evidence type="ECO:0000256" key="2">
    <source>
        <dbReference type="PROSITE-ProRule" id="PRU00169"/>
    </source>
</evidence>
<gene>
    <name evidence="5" type="ORF">PH603_03590</name>
</gene>
<dbReference type="RefSeq" id="WP_289504570.1">
    <property type="nucleotide sequence ID" value="NZ_CP116805.1"/>
</dbReference>
<keyword evidence="6" id="KW-1185">Reference proteome</keyword>
<sequence>MEPTGRSTEEAVRRETLKGVAGSPRILLVEDIDFMARLVMAQLQAAGYKSVTIAHDGAEAMEALVQKPYDMLITDWMMTPVGGRELCHNLRRAADSPCPGIAIIAVSAHIDHNAIDEMLKAGVDEVVAKPIALDELLKRVRTVTTEPRQFVRTKTYFGPDRRRRYKADFGLEDRRKTQARLEARPASRHER</sequence>
<protein>
    <submittedName>
        <fullName evidence="5">Response regulator</fullName>
    </submittedName>
</protein>
<evidence type="ECO:0000313" key="5">
    <source>
        <dbReference type="EMBL" id="WCL54841.1"/>
    </source>
</evidence>
<dbReference type="Gene3D" id="3.40.50.2300">
    <property type="match status" value="1"/>
</dbReference>
<evidence type="ECO:0000259" key="4">
    <source>
        <dbReference type="PROSITE" id="PS50110"/>
    </source>
</evidence>
<evidence type="ECO:0000313" key="6">
    <source>
        <dbReference type="Proteomes" id="UP001217500"/>
    </source>
</evidence>
<dbReference type="Pfam" id="PF00072">
    <property type="entry name" value="Response_reg"/>
    <property type="match status" value="1"/>
</dbReference>
<dbReference type="InterPro" id="IPR011006">
    <property type="entry name" value="CheY-like_superfamily"/>
</dbReference>
<feature type="region of interest" description="Disordered" evidence="3">
    <location>
        <begin position="168"/>
        <end position="191"/>
    </location>
</feature>
<dbReference type="PROSITE" id="PS50110">
    <property type="entry name" value="RESPONSE_REGULATORY"/>
    <property type="match status" value="1"/>
</dbReference>
<dbReference type="PANTHER" id="PTHR44591:SF3">
    <property type="entry name" value="RESPONSE REGULATORY DOMAIN-CONTAINING PROTEIN"/>
    <property type="match status" value="1"/>
</dbReference>
<dbReference type="InterPro" id="IPR050595">
    <property type="entry name" value="Bact_response_regulator"/>
</dbReference>
<evidence type="ECO:0000256" key="1">
    <source>
        <dbReference type="ARBA" id="ARBA00022553"/>
    </source>
</evidence>
<accession>A0AAF0BMR3</accession>
<dbReference type="KEGG" id="gso:PH603_03590"/>
<dbReference type="CDD" id="cd17546">
    <property type="entry name" value="REC_hyHK_CKI1_RcsC-like"/>
    <property type="match status" value="1"/>
</dbReference>
<proteinExistence type="predicted"/>
<organism evidence="5 6">
    <name type="scientific">Gimibacter soli</name>
    <dbReference type="NCBI Taxonomy" id="3024400"/>
    <lineage>
        <taxon>Bacteria</taxon>
        <taxon>Pseudomonadati</taxon>
        <taxon>Pseudomonadota</taxon>
        <taxon>Alphaproteobacteria</taxon>
        <taxon>Kordiimonadales</taxon>
        <taxon>Temperatibacteraceae</taxon>
        <taxon>Gimibacter</taxon>
    </lineage>
</organism>